<proteinExistence type="predicted"/>
<keyword evidence="2" id="KW-0804">Transcription</keyword>
<sequence>MSEAPKKLSKQYKAGPDLFGFYACQIADLLSEDENALAISNASELSQGKYGVVSGKDTLDCSCKDADSLFQNSIVAGISDFKKGRLKGLLRQSVNDLTMEVDEMLDPVVAMSELRFKLRSNSLVNSALDVDASQDASKKLKMPPSCSSTNISGNSCPIKSGSCKEKEDDLEFLLKNDNQLLVEETMRKYSDELSSTLVHMEQKLEETLDAIMSKCRSMTHTEKRQLQKMIQKLPNENLVRVVEIIQRGRLTGNTCGEEIFVDLEMEENATLWRLYYYVEAVEKAKMLAQLQCSTTPTL</sequence>
<keyword evidence="1" id="KW-0805">Transcription regulation</keyword>
<dbReference type="OrthoDB" id="21449at2759"/>
<reference evidence="4" key="1">
    <citation type="submission" date="2019-09" db="EMBL/GenBank/DDBJ databases">
        <title>Draft genome information of white flower Hibiscus syriacus.</title>
        <authorList>
            <person name="Kim Y.-M."/>
        </authorList>
    </citation>
    <scope>NUCLEOTIDE SEQUENCE [LARGE SCALE GENOMIC DNA]</scope>
    <source>
        <strain evidence="4">YM2019G1</strain>
    </source>
</reference>
<evidence type="ECO:0000313" key="4">
    <source>
        <dbReference type="EMBL" id="KAE8661692.1"/>
    </source>
</evidence>
<gene>
    <name evidence="4" type="ORF">F3Y22_tig00113725pilonHSYRG01882</name>
</gene>
<protein>
    <recommendedName>
        <fullName evidence="3">NET domain-containing protein</fullName>
    </recommendedName>
</protein>
<evidence type="ECO:0000256" key="2">
    <source>
        <dbReference type="ARBA" id="ARBA00023163"/>
    </source>
</evidence>
<comment type="caution">
    <text evidence="4">The sequence shown here is derived from an EMBL/GenBank/DDBJ whole genome shotgun (WGS) entry which is preliminary data.</text>
</comment>
<feature type="domain" description="NET" evidence="3">
    <location>
        <begin position="208"/>
        <end position="289"/>
    </location>
</feature>
<organism evidence="4 5">
    <name type="scientific">Hibiscus syriacus</name>
    <name type="common">Rose of Sharon</name>
    <dbReference type="NCBI Taxonomy" id="106335"/>
    <lineage>
        <taxon>Eukaryota</taxon>
        <taxon>Viridiplantae</taxon>
        <taxon>Streptophyta</taxon>
        <taxon>Embryophyta</taxon>
        <taxon>Tracheophyta</taxon>
        <taxon>Spermatophyta</taxon>
        <taxon>Magnoliopsida</taxon>
        <taxon>eudicotyledons</taxon>
        <taxon>Gunneridae</taxon>
        <taxon>Pentapetalae</taxon>
        <taxon>rosids</taxon>
        <taxon>malvids</taxon>
        <taxon>Malvales</taxon>
        <taxon>Malvaceae</taxon>
        <taxon>Malvoideae</taxon>
        <taxon>Hibiscus</taxon>
    </lineage>
</organism>
<evidence type="ECO:0000313" key="5">
    <source>
        <dbReference type="Proteomes" id="UP000436088"/>
    </source>
</evidence>
<evidence type="ECO:0000256" key="1">
    <source>
        <dbReference type="ARBA" id="ARBA00023015"/>
    </source>
</evidence>
<evidence type="ECO:0000259" key="3">
    <source>
        <dbReference type="PROSITE" id="PS51525"/>
    </source>
</evidence>
<dbReference type="PANTHER" id="PTHR45926">
    <property type="entry name" value="OSJNBA0053K19.4 PROTEIN"/>
    <property type="match status" value="1"/>
</dbReference>
<dbReference type="PROSITE" id="PS51525">
    <property type="entry name" value="NET"/>
    <property type="match status" value="1"/>
</dbReference>
<dbReference type="Proteomes" id="UP000436088">
    <property type="component" value="Unassembled WGS sequence"/>
</dbReference>
<dbReference type="Pfam" id="PF17035">
    <property type="entry name" value="BET"/>
    <property type="match status" value="1"/>
</dbReference>
<dbReference type="InterPro" id="IPR038336">
    <property type="entry name" value="NET_sf"/>
</dbReference>
<dbReference type="EMBL" id="VEPZ02001720">
    <property type="protein sequence ID" value="KAE8661692.1"/>
    <property type="molecule type" value="Genomic_DNA"/>
</dbReference>
<dbReference type="Gene3D" id="1.20.1270.220">
    <property type="match status" value="1"/>
</dbReference>
<name>A0A6A2WMV2_HIBSY</name>
<dbReference type="AlphaFoldDB" id="A0A6A2WMV2"/>
<keyword evidence="5" id="KW-1185">Reference proteome</keyword>
<accession>A0A6A2WMV2</accession>
<dbReference type="InterPro" id="IPR027353">
    <property type="entry name" value="NET_dom"/>
</dbReference>